<sequence>MLRWGILGTAQIAERRMLPALLRHPAAEPVAIGSRDPVRAAHWADRHGLPNSGGYHQVLEDDTVDAVYLPLPNALHATWIEQALLAGKDVLVEKPMLSPCADGSEIATAHGLFDLAAQQGRTLMECMTFPRHRQHAAVRALVESGEIGRIRRLTVRFTIPELAPDDIRYRADLGGGALADLGCYALRAALFYLGPDLRVENSRLRRSARFPGVDSAGSVRLSNPDGAQADLEFAIGAPYRCEYHLTGTEGSLSVERAFTLPHDHAPRVHLDRAGEIRQLDLAPDDQFGNTLTEFTDAHECGDLGKLSAEATLQTMALAAAVLGVGSR</sequence>
<dbReference type="Pfam" id="PF22725">
    <property type="entry name" value="GFO_IDH_MocA_C3"/>
    <property type="match status" value="1"/>
</dbReference>
<dbReference type="EMBL" id="CP078145">
    <property type="protein sequence ID" value="QXN94122.1"/>
    <property type="molecule type" value="Genomic_DNA"/>
</dbReference>
<organism evidence="4 5">
    <name type="scientific">Nocardia iowensis</name>
    <dbReference type="NCBI Taxonomy" id="204891"/>
    <lineage>
        <taxon>Bacteria</taxon>
        <taxon>Bacillati</taxon>
        <taxon>Actinomycetota</taxon>
        <taxon>Actinomycetes</taxon>
        <taxon>Mycobacteriales</taxon>
        <taxon>Nocardiaceae</taxon>
        <taxon>Nocardia</taxon>
    </lineage>
</organism>
<protein>
    <submittedName>
        <fullName evidence="4">Gfo/Idh/MocA family oxidoreductase</fullName>
    </submittedName>
</protein>
<dbReference type="Proteomes" id="UP000694257">
    <property type="component" value="Chromosome"/>
</dbReference>
<proteinExistence type="predicted"/>
<dbReference type="InterPro" id="IPR000683">
    <property type="entry name" value="Gfo/Idh/MocA-like_OxRdtase_N"/>
</dbReference>
<evidence type="ECO:0000259" key="2">
    <source>
        <dbReference type="Pfam" id="PF01408"/>
    </source>
</evidence>
<dbReference type="Pfam" id="PF01408">
    <property type="entry name" value="GFO_IDH_MocA"/>
    <property type="match status" value="1"/>
</dbReference>
<feature type="domain" description="Gfo/Idh/MocA-like oxidoreductase N-terminal" evidence="2">
    <location>
        <begin position="2"/>
        <end position="123"/>
    </location>
</feature>
<dbReference type="RefSeq" id="WP_218476556.1">
    <property type="nucleotide sequence ID" value="NZ_BAABJN010000018.1"/>
</dbReference>
<evidence type="ECO:0000313" key="5">
    <source>
        <dbReference type="Proteomes" id="UP000694257"/>
    </source>
</evidence>
<accession>A0ABX8RYR8</accession>
<keyword evidence="5" id="KW-1185">Reference proteome</keyword>
<dbReference type="PANTHER" id="PTHR22604">
    <property type="entry name" value="OXIDOREDUCTASES"/>
    <property type="match status" value="1"/>
</dbReference>
<evidence type="ECO:0000313" key="4">
    <source>
        <dbReference type="EMBL" id="QXN94122.1"/>
    </source>
</evidence>
<dbReference type="InterPro" id="IPR055170">
    <property type="entry name" value="GFO_IDH_MocA-like_dom"/>
</dbReference>
<dbReference type="InterPro" id="IPR050984">
    <property type="entry name" value="Gfo/Idh/MocA_domain"/>
</dbReference>
<gene>
    <name evidence="4" type="ORF">KV110_14285</name>
</gene>
<evidence type="ECO:0000259" key="3">
    <source>
        <dbReference type="Pfam" id="PF22725"/>
    </source>
</evidence>
<dbReference type="PANTHER" id="PTHR22604:SF105">
    <property type="entry name" value="TRANS-1,2-DIHYDROBENZENE-1,2-DIOL DEHYDROGENASE"/>
    <property type="match status" value="1"/>
</dbReference>
<name>A0ABX8RYR8_NOCIO</name>
<evidence type="ECO:0000256" key="1">
    <source>
        <dbReference type="ARBA" id="ARBA00023002"/>
    </source>
</evidence>
<feature type="domain" description="GFO/IDH/MocA-like oxidoreductase" evidence="3">
    <location>
        <begin position="136"/>
        <end position="252"/>
    </location>
</feature>
<reference evidence="4 5" key="1">
    <citation type="submission" date="2021-07" db="EMBL/GenBank/DDBJ databases">
        <title>Whole Genome Sequence of Nocardia Iowensis.</title>
        <authorList>
            <person name="Lamm A."/>
            <person name="Collins-Fairclough A.M."/>
            <person name="Bunk B."/>
            <person name="Sproer C."/>
        </authorList>
    </citation>
    <scope>NUCLEOTIDE SEQUENCE [LARGE SCALE GENOMIC DNA]</scope>
    <source>
        <strain evidence="4 5">NRRL 5646</strain>
    </source>
</reference>
<keyword evidence="1" id="KW-0560">Oxidoreductase</keyword>